<accession>A0AAW1S0F9</accession>
<dbReference type="EMBL" id="JALJOS010000005">
    <property type="protein sequence ID" value="KAK9839143.1"/>
    <property type="molecule type" value="Genomic_DNA"/>
</dbReference>
<feature type="region of interest" description="Disordered" evidence="1">
    <location>
        <begin position="214"/>
        <end position="247"/>
    </location>
</feature>
<keyword evidence="3" id="KW-1185">Reference proteome</keyword>
<feature type="compositionally biased region" description="Basic residues" evidence="1">
    <location>
        <begin position="226"/>
        <end position="241"/>
    </location>
</feature>
<protein>
    <recommendedName>
        <fullName evidence="4">Myb-like domain-containing protein</fullName>
    </recommendedName>
</protein>
<feature type="region of interest" description="Disordered" evidence="1">
    <location>
        <begin position="1"/>
        <end position="133"/>
    </location>
</feature>
<sequence>MQEPLSDAALDELDAFDFDVSDENSELGWVPEDVQSSDVEHKEGSSKQAPTQQHQARPEAVGPSDSLTGSASQAQDAFEELLGQLHSTATPSKAPPQGQCRTPSSFAAANALQSGLPSPPGAVSPGFDISSMPDVSIEELDALMHPDMDQNQPAEDDNEYEAFLKVLRGEADMELPEDDLEDEDFTIDLEELLNFPEAPTGGELGPTPERRLTRASWRPAPLPPATRKHGAPKPYRPRAQRQTRPLASTIVRQLRQGQGQSGKRNYAMPALIMPVPPSLWQPPMAMPAEQAACLYQQMAQHTQLLVQSTMLMALQPGKHPVAGFLSSLLSQLLGFVARQSQARQAALQPPWSPLALGMCSGPDWLKAHAVVVGPPRADGASRSQQEPAYFLRPVWSSADVPTLAIMPQFLGAIYQATAAPVQPHQDPPGSVLQATYRSMMPFFDPALLPGQGVKSRPGAWMPAEDILLEMGIRRFGHQYEQVRLALVPVHPVYDIMARFRLNNANSNNDLRTTWTQETEDLLILGIRRCGADYHRIHKEWLPCHPTQDIAAMHRSMFRSYGPGIFQEASPEELAPLQLPEVAVIAAGLQLHGQNPQRWEFIAGSLPGRKPHTLARLWFHHASGDKPKQRGLMNTRTPSRLASPSPTAVSTILQTHGSALLPAAVLAFSQLLSLN</sequence>
<evidence type="ECO:0008006" key="4">
    <source>
        <dbReference type="Google" id="ProtNLM"/>
    </source>
</evidence>
<evidence type="ECO:0000313" key="2">
    <source>
        <dbReference type="EMBL" id="KAK9839143.1"/>
    </source>
</evidence>
<evidence type="ECO:0000313" key="3">
    <source>
        <dbReference type="Proteomes" id="UP001438707"/>
    </source>
</evidence>
<comment type="caution">
    <text evidence="2">The sequence shown here is derived from an EMBL/GenBank/DDBJ whole genome shotgun (WGS) entry which is preliminary data.</text>
</comment>
<name>A0AAW1S0F9_9CHLO</name>
<proteinExistence type="predicted"/>
<feature type="compositionally biased region" description="Acidic residues" evidence="1">
    <location>
        <begin position="9"/>
        <end position="25"/>
    </location>
</feature>
<gene>
    <name evidence="2" type="ORF">WJX74_010438</name>
</gene>
<evidence type="ECO:0000256" key="1">
    <source>
        <dbReference type="SAM" id="MobiDB-lite"/>
    </source>
</evidence>
<dbReference type="AlphaFoldDB" id="A0AAW1S0F9"/>
<reference evidence="2 3" key="1">
    <citation type="journal article" date="2024" name="Nat. Commun.">
        <title>Phylogenomics reveals the evolutionary origins of lichenization in chlorophyte algae.</title>
        <authorList>
            <person name="Puginier C."/>
            <person name="Libourel C."/>
            <person name="Otte J."/>
            <person name="Skaloud P."/>
            <person name="Haon M."/>
            <person name="Grisel S."/>
            <person name="Petersen M."/>
            <person name="Berrin J.G."/>
            <person name="Delaux P.M."/>
            <person name="Dal Grande F."/>
            <person name="Keller J."/>
        </authorList>
    </citation>
    <scope>NUCLEOTIDE SEQUENCE [LARGE SCALE GENOMIC DNA]</scope>
    <source>
        <strain evidence="2 3">SAG 2145</strain>
    </source>
</reference>
<organism evidence="2 3">
    <name type="scientific">Apatococcus lobatus</name>
    <dbReference type="NCBI Taxonomy" id="904363"/>
    <lineage>
        <taxon>Eukaryota</taxon>
        <taxon>Viridiplantae</taxon>
        <taxon>Chlorophyta</taxon>
        <taxon>core chlorophytes</taxon>
        <taxon>Trebouxiophyceae</taxon>
        <taxon>Chlorellales</taxon>
        <taxon>Chlorellaceae</taxon>
        <taxon>Apatococcus</taxon>
    </lineage>
</organism>
<feature type="compositionally biased region" description="Polar residues" evidence="1">
    <location>
        <begin position="99"/>
        <end position="116"/>
    </location>
</feature>
<dbReference type="Proteomes" id="UP001438707">
    <property type="component" value="Unassembled WGS sequence"/>
</dbReference>
<feature type="compositionally biased region" description="Polar residues" evidence="1">
    <location>
        <begin position="65"/>
        <end position="75"/>
    </location>
</feature>
<feature type="compositionally biased region" description="Polar residues" evidence="1">
    <location>
        <begin position="46"/>
        <end position="55"/>
    </location>
</feature>